<name>A0ABT8KUH6_9BACT</name>
<gene>
    <name evidence="2" type="ORF">QQ008_23770</name>
</gene>
<reference evidence="2" key="1">
    <citation type="submission" date="2023-06" db="EMBL/GenBank/DDBJ databases">
        <title>Genomic of Parafulvivirga corallium.</title>
        <authorList>
            <person name="Wang G."/>
        </authorList>
    </citation>
    <scope>NUCLEOTIDE SEQUENCE</scope>
    <source>
        <strain evidence="2">BMA10</strain>
    </source>
</reference>
<dbReference type="RefSeq" id="WP_346754455.1">
    <property type="nucleotide sequence ID" value="NZ_JAUJEA010000011.1"/>
</dbReference>
<evidence type="ECO:0000313" key="3">
    <source>
        <dbReference type="Proteomes" id="UP001172082"/>
    </source>
</evidence>
<dbReference type="EMBL" id="JAUJEA010000011">
    <property type="protein sequence ID" value="MDN5204432.1"/>
    <property type="molecule type" value="Genomic_DNA"/>
</dbReference>
<keyword evidence="3" id="KW-1185">Reference proteome</keyword>
<evidence type="ECO:0000259" key="1">
    <source>
        <dbReference type="Pfam" id="PF09413"/>
    </source>
</evidence>
<dbReference type="Proteomes" id="UP001172082">
    <property type="component" value="Unassembled WGS sequence"/>
</dbReference>
<dbReference type="InterPro" id="IPR018551">
    <property type="entry name" value="DUF2007"/>
</dbReference>
<evidence type="ECO:0000313" key="2">
    <source>
        <dbReference type="EMBL" id="MDN5204432.1"/>
    </source>
</evidence>
<organism evidence="2 3">
    <name type="scientific">Splendidivirga corallicola</name>
    <dbReference type="NCBI Taxonomy" id="3051826"/>
    <lineage>
        <taxon>Bacteria</taxon>
        <taxon>Pseudomonadati</taxon>
        <taxon>Bacteroidota</taxon>
        <taxon>Cytophagia</taxon>
        <taxon>Cytophagales</taxon>
        <taxon>Splendidivirgaceae</taxon>
        <taxon>Splendidivirga</taxon>
    </lineage>
</organism>
<sequence>MSGWQSVFKTELDFRAEIVKDFLINKDISAVIVDKKDSSYRLGLYEVHVPAEDVLRAINLINNDIKFE</sequence>
<accession>A0ABT8KUH6</accession>
<feature type="domain" description="DUF2007" evidence="1">
    <location>
        <begin position="4"/>
        <end position="62"/>
    </location>
</feature>
<dbReference type="Pfam" id="PF09413">
    <property type="entry name" value="DUF2007"/>
    <property type="match status" value="1"/>
</dbReference>
<proteinExistence type="predicted"/>
<comment type="caution">
    <text evidence="2">The sequence shown here is derived from an EMBL/GenBank/DDBJ whole genome shotgun (WGS) entry which is preliminary data.</text>
</comment>
<protein>
    <submittedName>
        <fullName evidence="2">DUF2007 domain-containing protein</fullName>
    </submittedName>
</protein>